<dbReference type="CTD" id="20325006"/>
<name>A0A074Z0X8_OPIVI</name>
<proteinExistence type="predicted"/>
<dbReference type="AlphaFoldDB" id="A0A074Z0X8"/>
<dbReference type="EMBL" id="KL597033">
    <property type="protein sequence ID" value="KER20666.1"/>
    <property type="molecule type" value="Genomic_DNA"/>
</dbReference>
<accession>A0A074Z0X8</accession>
<evidence type="ECO:0000313" key="3">
    <source>
        <dbReference type="Proteomes" id="UP000054324"/>
    </source>
</evidence>
<gene>
    <name evidence="2" type="ORF">T265_10838</name>
</gene>
<feature type="compositionally biased region" description="Polar residues" evidence="1">
    <location>
        <begin position="53"/>
        <end position="73"/>
    </location>
</feature>
<evidence type="ECO:0000256" key="1">
    <source>
        <dbReference type="SAM" id="MobiDB-lite"/>
    </source>
</evidence>
<evidence type="ECO:0000313" key="2">
    <source>
        <dbReference type="EMBL" id="KER20666.1"/>
    </source>
</evidence>
<dbReference type="KEGG" id="ovi:T265_10838"/>
<dbReference type="RefSeq" id="XP_009175587.1">
    <property type="nucleotide sequence ID" value="XM_009177323.1"/>
</dbReference>
<sequence>MPCMSKHIESNVVQRFAKDETQEYCTCTQSTVPVNETTGCCISDIHQRKVSRVTDNNKSRISTTASHSPTSFERASGLHKHNSSANMRIRSPSGNLFVVISPTTHNYVQLDVR</sequence>
<reference evidence="2 3" key="1">
    <citation type="submission" date="2013-11" db="EMBL/GenBank/DDBJ databases">
        <title>Opisthorchis viverrini - life in the bile duct.</title>
        <authorList>
            <person name="Young N.D."/>
            <person name="Nagarajan N."/>
            <person name="Lin S.J."/>
            <person name="Korhonen P.K."/>
            <person name="Jex A.R."/>
            <person name="Hall R.S."/>
            <person name="Safavi-Hemami H."/>
            <person name="Kaewkong W."/>
            <person name="Bertrand D."/>
            <person name="Gao S."/>
            <person name="Seet Q."/>
            <person name="Wongkham S."/>
            <person name="Teh B.T."/>
            <person name="Wongkham C."/>
            <person name="Intapan P.M."/>
            <person name="Maleewong W."/>
            <person name="Yang X."/>
            <person name="Hu M."/>
            <person name="Wang Z."/>
            <person name="Hofmann A."/>
            <person name="Sternberg P.W."/>
            <person name="Tan P."/>
            <person name="Wang J."/>
            <person name="Gasser R.B."/>
        </authorList>
    </citation>
    <scope>NUCLEOTIDE SEQUENCE [LARGE SCALE GENOMIC DNA]</scope>
</reference>
<feature type="region of interest" description="Disordered" evidence="1">
    <location>
        <begin position="53"/>
        <end position="85"/>
    </location>
</feature>
<dbReference type="Proteomes" id="UP000054324">
    <property type="component" value="Unassembled WGS sequence"/>
</dbReference>
<dbReference type="GeneID" id="20325006"/>
<keyword evidence="3" id="KW-1185">Reference proteome</keyword>
<protein>
    <submittedName>
        <fullName evidence="2">Uncharacterized protein</fullName>
    </submittedName>
</protein>
<organism evidence="2 3">
    <name type="scientific">Opisthorchis viverrini</name>
    <name type="common">Southeast Asian liver fluke</name>
    <dbReference type="NCBI Taxonomy" id="6198"/>
    <lineage>
        <taxon>Eukaryota</taxon>
        <taxon>Metazoa</taxon>
        <taxon>Spiralia</taxon>
        <taxon>Lophotrochozoa</taxon>
        <taxon>Platyhelminthes</taxon>
        <taxon>Trematoda</taxon>
        <taxon>Digenea</taxon>
        <taxon>Opisthorchiida</taxon>
        <taxon>Opisthorchiata</taxon>
        <taxon>Opisthorchiidae</taxon>
        <taxon>Opisthorchis</taxon>
    </lineage>
</organism>